<dbReference type="PANTHER" id="PTHR21646:SF33">
    <property type="entry name" value="UBIQUITIN CARBOXYL-TERMINAL HYDROLASE 22"/>
    <property type="match status" value="1"/>
</dbReference>
<dbReference type="Pfam" id="PF02148">
    <property type="entry name" value="zf-UBP"/>
    <property type="match status" value="1"/>
</dbReference>
<keyword evidence="12" id="KW-0539">Nucleus</keyword>
<evidence type="ECO:0000313" key="19">
    <source>
        <dbReference type="EMBL" id="KAJ2671012.1"/>
    </source>
</evidence>
<evidence type="ECO:0000256" key="13">
    <source>
        <dbReference type="ARBA" id="ARBA00038490"/>
    </source>
</evidence>
<dbReference type="PANTHER" id="PTHR21646">
    <property type="entry name" value="UBIQUITIN CARBOXYL-TERMINAL HYDROLASE"/>
    <property type="match status" value="1"/>
</dbReference>
<dbReference type="Proteomes" id="UP001151518">
    <property type="component" value="Unassembled WGS sequence"/>
</dbReference>
<dbReference type="Pfam" id="PF00443">
    <property type="entry name" value="UCH"/>
    <property type="match status" value="1"/>
</dbReference>
<evidence type="ECO:0000256" key="12">
    <source>
        <dbReference type="ARBA" id="ARBA00023242"/>
    </source>
</evidence>
<dbReference type="SMART" id="SM00290">
    <property type="entry name" value="ZnF_UBP"/>
    <property type="match status" value="1"/>
</dbReference>
<dbReference type="InterPro" id="IPR013083">
    <property type="entry name" value="Znf_RING/FYVE/PHD"/>
</dbReference>
<dbReference type="AlphaFoldDB" id="A0A9W8G2I1"/>
<dbReference type="GO" id="GO:0006508">
    <property type="term" value="P:proteolysis"/>
    <property type="evidence" value="ECO:0007669"/>
    <property type="project" value="UniProtKB-KW"/>
</dbReference>
<dbReference type="GO" id="GO:0008270">
    <property type="term" value="F:zinc ion binding"/>
    <property type="evidence" value="ECO:0007669"/>
    <property type="project" value="UniProtKB-KW"/>
</dbReference>
<evidence type="ECO:0000313" key="20">
    <source>
        <dbReference type="Proteomes" id="UP001151518"/>
    </source>
</evidence>
<evidence type="ECO:0000256" key="9">
    <source>
        <dbReference type="ARBA" id="ARBA00022833"/>
    </source>
</evidence>
<dbReference type="InterPro" id="IPR001394">
    <property type="entry name" value="Peptidase_C19_UCH"/>
</dbReference>
<dbReference type="PROSITE" id="PS50235">
    <property type="entry name" value="USP_3"/>
    <property type="match status" value="1"/>
</dbReference>
<dbReference type="Gene3D" id="3.30.40.10">
    <property type="entry name" value="Zinc/RING finger domain, C3HC4 (zinc finger)"/>
    <property type="match status" value="1"/>
</dbReference>
<evidence type="ECO:0000256" key="5">
    <source>
        <dbReference type="ARBA" id="ARBA00022771"/>
    </source>
</evidence>
<feature type="domain" description="UBP-type" evidence="18">
    <location>
        <begin position="50"/>
        <end position="170"/>
    </location>
</feature>
<evidence type="ECO:0000256" key="7">
    <source>
        <dbReference type="ARBA" id="ARBA00022801"/>
    </source>
</evidence>
<feature type="compositionally biased region" description="Basic and acidic residues" evidence="16">
    <location>
        <begin position="68"/>
        <end position="82"/>
    </location>
</feature>
<keyword evidence="9" id="KW-0862">Zinc</keyword>
<feature type="domain" description="USP" evidence="17">
    <location>
        <begin position="211"/>
        <end position="659"/>
    </location>
</feature>
<accession>A0A9W8G2I1</accession>
<comment type="subcellular location">
    <subcellularLocation>
        <location evidence="2">Nucleus</location>
    </subcellularLocation>
</comment>
<evidence type="ECO:0000256" key="6">
    <source>
        <dbReference type="ARBA" id="ARBA00022786"/>
    </source>
</evidence>
<protein>
    <recommendedName>
        <fullName evidence="15">Ubiquitin carboxyl-terminal hydrolase</fullName>
        <ecNumber evidence="15">3.4.19.12</ecNumber>
    </recommendedName>
</protein>
<evidence type="ECO:0000256" key="4">
    <source>
        <dbReference type="ARBA" id="ARBA00022723"/>
    </source>
</evidence>
<dbReference type="PROSITE" id="PS00973">
    <property type="entry name" value="USP_2"/>
    <property type="match status" value="1"/>
</dbReference>
<feature type="region of interest" description="Disordered" evidence="16">
    <location>
        <begin position="715"/>
        <end position="741"/>
    </location>
</feature>
<comment type="caution">
    <text evidence="19">The sequence shown here is derived from an EMBL/GenBank/DDBJ whole genome shotgun (WGS) entry which is preliminary data.</text>
</comment>
<gene>
    <name evidence="19" type="ORF">GGI25_005661</name>
</gene>
<comment type="similarity">
    <text evidence="13">Belongs to the peptidase C19 family. UBP8 subfamily.</text>
</comment>
<sequence length="792" mass="86328">MASPGRSVSPTLPTVKPTPRRAPRASKCPHLASKTKAISDRLKVLVPYANVCRHRQALLQGRRGASNTEREQTPADGDRSRKRLVEEMPAPVCFDCSTPSDRLHACLFCDYFGCWRQGQHIVSHLSATGHSFAIDFVHLQLFCIECNDYVCDPGVFGTLLAAQVRWHAALCDSAEPDAKRPRIVSAGTDLSPVQTKYLKEHGTVGGCAGVRGLFNLGATCYLSVVLQALVHNPLVRGWMLSDGHHPSKCRVGVWASGKDACMACELEASFQAFYSGDPSPFGPVRLLRALWLLRSDLAGYGQQDAHECLMAMLDTLHTGFAENALTKPAEVHHTHLAPCPCLVHQTFAGVLQSTVTCSRCGNTTHAHDPILDISLDIPQASAKPESISTSYKMTPTHSFQARALDAAIAARTRTSMTASQHPVVTLQDCLEHYTRAEQLLPLDAYVCSRCNDTTMATKQLCMKELPPVLTFQLKRFEHNKKPGTAQQKIDTFVRFPLNIDMTPYTASALASHGQAITGLRASMGNATTNTGSQLPKKISNVTIHDYLEDAQSVSKDTPIPIIDGPGGSTALGKRRTDATHSNPACQYSLFAVIDHVGQLDTGHYTAFAKHRGQWYMFDDAKVTRVAVADVLGFAEEKKVQAGRSHSAKGKAYMAFYVKSVLDYHDGAATTVVASGNVLAAGMGASNTRVNESGEWIEDAGVVRTRINPNGDVKVERRGRKKGSTNGARKEKDERITPLVESSDSDGEALWARIITKEKSDDLVPMQHEQPGHLDSPSQMFVNDDYDSDFNPA</sequence>
<dbReference type="InterPro" id="IPR050185">
    <property type="entry name" value="Ub_carboxyl-term_hydrolase"/>
</dbReference>
<dbReference type="PROSITE" id="PS50271">
    <property type="entry name" value="ZF_UBP"/>
    <property type="match status" value="1"/>
</dbReference>
<evidence type="ECO:0000256" key="8">
    <source>
        <dbReference type="ARBA" id="ARBA00022807"/>
    </source>
</evidence>
<dbReference type="OrthoDB" id="289038at2759"/>
<evidence type="ECO:0000256" key="3">
    <source>
        <dbReference type="ARBA" id="ARBA00022670"/>
    </source>
</evidence>
<evidence type="ECO:0000256" key="15">
    <source>
        <dbReference type="RuleBase" id="RU366025"/>
    </source>
</evidence>
<keyword evidence="7 15" id="KW-0378">Hydrolase</keyword>
<evidence type="ECO:0000259" key="18">
    <source>
        <dbReference type="PROSITE" id="PS50271"/>
    </source>
</evidence>
<keyword evidence="11" id="KW-0804">Transcription</keyword>
<feature type="region of interest" description="Disordered" evidence="16">
    <location>
        <begin position="557"/>
        <end position="577"/>
    </location>
</feature>
<keyword evidence="6 15" id="KW-0833">Ubl conjugation pathway</keyword>
<feature type="compositionally biased region" description="Polar residues" evidence="16">
    <location>
        <begin position="1"/>
        <end position="12"/>
    </location>
</feature>
<evidence type="ECO:0000256" key="14">
    <source>
        <dbReference type="PROSITE-ProRule" id="PRU00502"/>
    </source>
</evidence>
<keyword evidence="8 15" id="KW-0788">Thiol protease</keyword>
<evidence type="ECO:0000256" key="2">
    <source>
        <dbReference type="ARBA" id="ARBA00004123"/>
    </source>
</evidence>
<dbReference type="SUPFAM" id="SSF57850">
    <property type="entry name" value="RING/U-box"/>
    <property type="match status" value="1"/>
</dbReference>
<comment type="catalytic activity">
    <reaction evidence="1 15">
        <text>Thiol-dependent hydrolysis of ester, thioester, amide, peptide and isopeptide bonds formed by the C-terminal Gly of ubiquitin (a 76-residue protein attached to proteins as an intracellular targeting signal).</text>
        <dbReference type="EC" id="3.4.19.12"/>
    </reaction>
</comment>
<evidence type="ECO:0000256" key="11">
    <source>
        <dbReference type="ARBA" id="ARBA00023163"/>
    </source>
</evidence>
<keyword evidence="3 15" id="KW-0645">Protease</keyword>
<evidence type="ECO:0000256" key="1">
    <source>
        <dbReference type="ARBA" id="ARBA00000707"/>
    </source>
</evidence>
<keyword evidence="4" id="KW-0479">Metal-binding</keyword>
<dbReference type="InterPro" id="IPR038765">
    <property type="entry name" value="Papain-like_cys_pep_sf"/>
</dbReference>
<dbReference type="InterPro" id="IPR028889">
    <property type="entry name" value="USP"/>
</dbReference>
<dbReference type="PROSITE" id="PS00972">
    <property type="entry name" value="USP_1"/>
    <property type="match status" value="1"/>
</dbReference>
<dbReference type="Gene3D" id="3.90.70.10">
    <property type="entry name" value="Cysteine proteinases"/>
    <property type="match status" value="1"/>
</dbReference>
<dbReference type="GO" id="GO:0016579">
    <property type="term" value="P:protein deubiquitination"/>
    <property type="evidence" value="ECO:0007669"/>
    <property type="project" value="InterPro"/>
</dbReference>
<evidence type="ECO:0000256" key="10">
    <source>
        <dbReference type="ARBA" id="ARBA00023015"/>
    </source>
</evidence>
<dbReference type="SUPFAM" id="SSF54001">
    <property type="entry name" value="Cysteine proteinases"/>
    <property type="match status" value="1"/>
</dbReference>
<dbReference type="InterPro" id="IPR018200">
    <property type="entry name" value="USP_CS"/>
</dbReference>
<feature type="region of interest" description="Disordered" evidence="16">
    <location>
        <begin position="759"/>
        <end position="792"/>
    </location>
</feature>
<dbReference type="InterPro" id="IPR001607">
    <property type="entry name" value="Znf_UBP"/>
</dbReference>
<feature type="region of interest" description="Disordered" evidence="16">
    <location>
        <begin position="61"/>
        <end position="82"/>
    </location>
</feature>
<name>A0A9W8G2I1_9FUNG</name>
<dbReference type="GO" id="GO:0005634">
    <property type="term" value="C:nucleus"/>
    <property type="evidence" value="ECO:0007669"/>
    <property type="project" value="UniProtKB-SubCell"/>
</dbReference>
<dbReference type="GO" id="GO:0004843">
    <property type="term" value="F:cysteine-type deubiquitinase activity"/>
    <property type="evidence" value="ECO:0007669"/>
    <property type="project" value="UniProtKB-UniRule"/>
</dbReference>
<feature type="region of interest" description="Disordered" evidence="16">
    <location>
        <begin position="1"/>
        <end position="30"/>
    </location>
</feature>
<organism evidence="19 20">
    <name type="scientific">Coemansia spiralis</name>
    <dbReference type="NCBI Taxonomy" id="417178"/>
    <lineage>
        <taxon>Eukaryota</taxon>
        <taxon>Fungi</taxon>
        <taxon>Fungi incertae sedis</taxon>
        <taxon>Zoopagomycota</taxon>
        <taxon>Kickxellomycotina</taxon>
        <taxon>Kickxellomycetes</taxon>
        <taxon>Kickxellales</taxon>
        <taxon>Kickxellaceae</taxon>
        <taxon>Coemansia</taxon>
    </lineage>
</organism>
<proteinExistence type="inferred from homology"/>
<reference evidence="19" key="1">
    <citation type="submission" date="2022-07" db="EMBL/GenBank/DDBJ databases">
        <title>Phylogenomic reconstructions and comparative analyses of Kickxellomycotina fungi.</title>
        <authorList>
            <person name="Reynolds N.K."/>
            <person name="Stajich J.E."/>
            <person name="Barry K."/>
            <person name="Grigoriev I.V."/>
            <person name="Crous P."/>
            <person name="Smith M.E."/>
        </authorList>
    </citation>
    <scope>NUCLEOTIDE SEQUENCE</scope>
    <source>
        <strain evidence="19">NRRL 3115</strain>
    </source>
</reference>
<keyword evidence="10" id="KW-0805">Transcription regulation</keyword>
<evidence type="ECO:0000259" key="17">
    <source>
        <dbReference type="PROSITE" id="PS50235"/>
    </source>
</evidence>
<dbReference type="EC" id="3.4.19.12" evidence="15"/>
<keyword evidence="5 14" id="KW-0863">Zinc-finger</keyword>
<dbReference type="EMBL" id="JANBTW010000112">
    <property type="protein sequence ID" value="KAJ2671012.1"/>
    <property type="molecule type" value="Genomic_DNA"/>
</dbReference>
<feature type="compositionally biased region" description="Acidic residues" evidence="16">
    <location>
        <begin position="783"/>
        <end position="792"/>
    </location>
</feature>
<evidence type="ECO:0000256" key="16">
    <source>
        <dbReference type="SAM" id="MobiDB-lite"/>
    </source>
</evidence>